<feature type="binding site" evidence="12">
    <location>
        <begin position="164"/>
        <end position="166"/>
    </location>
    <ligand>
        <name>NADP(+)</name>
        <dbReference type="ChEBI" id="CHEBI:58349"/>
    </ligand>
</feature>
<dbReference type="PANTHER" id="PTHR48099">
    <property type="entry name" value="C-1-TETRAHYDROFOLATE SYNTHASE, CYTOPLASMIC-RELATED"/>
    <property type="match status" value="1"/>
</dbReference>
<keyword evidence="8 12" id="KW-0560">Oxidoreductase</keyword>
<dbReference type="AlphaFoldDB" id="A0A364RFJ5"/>
<feature type="domain" description="Tetrahydrofolate dehydrogenase/cyclohydrolase catalytic" evidence="13">
    <location>
        <begin position="4"/>
        <end position="119"/>
    </location>
</feature>
<dbReference type="SUPFAM" id="SSF51735">
    <property type="entry name" value="NAD(P)-binding Rossmann-fold domains"/>
    <property type="match status" value="1"/>
</dbReference>
<evidence type="ECO:0000256" key="10">
    <source>
        <dbReference type="ARBA" id="ARBA00023167"/>
    </source>
</evidence>
<feature type="binding site" evidence="12">
    <location>
        <position position="234"/>
    </location>
    <ligand>
        <name>NADP(+)</name>
        <dbReference type="ChEBI" id="CHEBI:58349"/>
    </ligand>
</feature>
<dbReference type="GO" id="GO:0004477">
    <property type="term" value="F:methenyltetrahydrofolate cyclohydrolase activity"/>
    <property type="evidence" value="ECO:0007669"/>
    <property type="project" value="UniProtKB-UniRule"/>
</dbReference>
<comment type="function">
    <text evidence="12">Catalyzes the oxidation of 5,10-methylenetetrahydrofolate to 5,10-methenyltetrahydrofolate and then the hydrolysis of 5,10-methenyltetrahydrofolate to 10-formyltetrahydrofolate.</text>
</comment>
<dbReference type="FunFam" id="3.40.50.10860:FF:000005">
    <property type="entry name" value="C-1-tetrahydrofolate synthase, cytoplasmic, putative"/>
    <property type="match status" value="1"/>
</dbReference>
<evidence type="ECO:0000256" key="9">
    <source>
        <dbReference type="ARBA" id="ARBA00023102"/>
    </source>
</evidence>
<dbReference type="PRINTS" id="PR00085">
    <property type="entry name" value="THFDHDRGNASE"/>
</dbReference>
<evidence type="ECO:0000313" key="15">
    <source>
        <dbReference type="EMBL" id="RAU83054.1"/>
    </source>
</evidence>
<comment type="similarity">
    <text evidence="12">Belongs to the tetrahydrofolate dehydrogenase/cyclohydrolase family.</text>
</comment>
<dbReference type="InterPro" id="IPR020630">
    <property type="entry name" value="THF_DH/CycHdrlase_cat_dom"/>
</dbReference>
<evidence type="ECO:0000256" key="7">
    <source>
        <dbReference type="ARBA" id="ARBA00022857"/>
    </source>
</evidence>
<keyword evidence="5 12" id="KW-0658">Purine biosynthesis</keyword>
<dbReference type="HAMAP" id="MF_01576">
    <property type="entry name" value="THF_DHG_CYH"/>
    <property type="match status" value="1"/>
</dbReference>
<dbReference type="GO" id="GO:0000105">
    <property type="term" value="P:L-histidine biosynthetic process"/>
    <property type="evidence" value="ECO:0007669"/>
    <property type="project" value="UniProtKB-KW"/>
</dbReference>
<evidence type="ECO:0000256" key="3">
    <source>
        <dbReference type="ARBA" id="ARBA00022563"/>
    </source>
</evidence>
<keyword evidence="7 12" id="KW-0521">NADP</keyword>
<reference evidence="15 16" key="2">
    <citation type="submission" date="2018-07" db="EMBL/GenBank/DDBJ databases">
        <title>Pontibacter sp. 2b14 genomic sequence and assembly.</title>
        <authorList>
            <person name="Du Z.-J."/>
        </authorList>
    </citation>
    <scope>NUCLEOTIDE SEQUENCE [LARGE SCALE GENOMIC DNA]</scope>
    <source>
        <strain evidence="15 16">2b14</strain>
    </source>
</reference>
<feature type="domain" description="Tetrahydrofolate dehydrogenase/cyclohydrolase NAD(P)-binding" evidence="14">
    <location>
        <begin position="138"/>
        <end position="290"/>
    </location>
</feature>
<protein>
    <recommendedName>
        <fullName evidence="12">Bifunctional protein FolD</fullName>
    </recommendedName>
    <domain>
        <recommendedName>
            <fullName evidence="12">Methylenetetrahydrofolate dehydrogenase</fullName>
            <ecNumber evidence="12">1.5.1.5</ecNumber>
        </recommendedName>
    </domain>
    <domain>
        <recommendedName>
            <fullName evidence="12">Methenyltetrahydrofolate cyclohydrolase</fullName>
            <ecNumber evidence="12">3.5.4.9</ecNumber>
        </recommendedName>
    </domain>
</protein>
<comment type="catalytic activity">
    <reaction evidence="12">
        <text>(6R)-5,10-methenyltetrahydrofolate + H2O = (6R)-10-formyltetrahydrofolate + H(+)</text>
        <dbReference type="Rhea" id="RHEA:23700"/>
        <dbReference type="ChEBI" id="CHEBI:15377"/>
        <dbReference type="ChEBI" id="CHEBI:15378"/>
        <dbReference type="ChEBI" id="CHEBI:57455"/>
        <dbReference type="ChEBI" id="CHEBI:195366"/>
        <dbReference type="EC" id="3.5.4.9"/>
    </reaction>
</comment>
<keyword evidence="10 12" id="KW-0486">Methionine biosynthesis</keyword>
<dbReference type="FunFam" id="3.40.50.720:FF:000189">
    <property type="entry name" value="Bifunctional protein FolD"/>
    <property type="match status" value="1"/>
</dbReference>
<dbReference type="GO" id="GO:0035999">
    <property type="term" value="P:tetrahydrofolate interconversion"/>
    <property type="evidence" value="ECO:0007669"/>
    <property type="project" value="UniProtKB-UniRule"/>
</dbReference>
<comment type="caution">
    <text evidence="15">The sequence shown here is derived from an EMBL/GenBank/DDBJ whole genome shotgun (WGS) entry which is preliminary data.</text>
</comment>
<evidence type="ECO:0000256" key="12">
    <source>
        <dbReference type="HAMAP-Rule" id="MF_01576"/>
    </source>
</evidence>
<dbReference type="GO" id="GO:0009086">
    <property type="term" value="P:methionine biosynthetic process"/>
    <property type="evidence" value="ECO:0007669"/>
    <property type="project" value="UniProtKB-KW"/>
</dbReference>
<accession>A0A364RFJ5</accession>
<dbReference type="RefSeq" id="WP_112305204.1">
    <property type="nucleotide sequence ID" value="NZ_QMDV01000002.1"/>
</dbReference>
<dbReference type="UniPathway" id="UPA00193"/>
<comment type="caution">
    <text evidence="12">Lacks conserved residue(s) required for the propagation of feature annotation.</text>
</comment>
<dbReference type="EC" id="3.5.4.9" evidence="12"/>
<sequence length="293" mass="31358">MTLLDGKKTSETIQQEIAADVAEIKANGGKVPHLAAILVGNDGGSVTYVTNKVLACERVGFGSTLIRYEDDVTEDELLAKIEELNNDDEIDGFIVQLPLPKHINTDKVLEAVDPKKDVDGFHPTNVGRMVAGLSAYLPATPAGILQLLARYEIETKGKHCVVVGRSNIVGSPMSILMSKPNYPGNCTVTLCHRNTVNLAYHTLQADIIIAAVGIPGLITAEMVKEGAVVIDVGTTRVADETRKAGYRLRGDVDFDNVAPKCSFITPVPGGVGPLTIAMLLKNTLRAAKREVYA</sequence>
<dbReference type="OrthoDB" id="9803580at2"/>
<dbReference type="Gene3D" id="3.40.50.10860">
    <property type="entry name" value="Leucine Dehydrogenase, chain A, domain 1"/>
    <property type="match status" value="1"/>
</dbReference>
<evidence type="ECO:0000256" key="11">
    <source>
        <dbReference type="ARBA" id="ARBA00023268"/>
    </source>
</evidence>
<gene>
    <name evidence="12" type="primary">folD</name>
    <name evidence="15" type="ORF">DP923_07430</name>
</gene>
<dbReference type="GO" id="GO:0005829">
    <property type="term" value="C:cytosol"/>
    <property type="evidence" value="ECO:0007669"/>
    <property type="project" value="TreeGrafter"/>
</dbReference>
<dbReference type="EMBL" id="QMDV01000002">
    <property type="protein sequence ID" value="RAU83054.1"/>
    <property type="molecule type" value="Genomic_DNA"/>
</dbReference>
<evidence type="ECO:0000256" key="8">
    <source>
        <dbReference type="ARBA" id="ARBA00023002"/>
    </source>
</evidence>
<evidence type="ECO:0000313" key="16">
    <source>
        <dbReference type="Proteomes" id="UP000251692"/>
    </source>
</evidence>
<dbReference type="InterPro" id="IPR036291">
    <property type="entry name" value="NAD(P)-bd_dom_sf"/>
</dbReference>
<comment type="catalytic activity">
    <reaction evidence="12">
        <text>(6R)-5,10-methylene-5,6,7,8-tetrahydrofolate + NADP(+) = (6R)-5,10-methenyltetrahydrofolate + NADPH</text>
        <dbReference type="Rhea" id="RHEA:22812"/>
        <dbReference type="ChEBI" id="CHEBI:15636"/>
        <dbReference type="ChEBI" id="CHEBI:57455"/>
        <dbReference type="ChEBI" id="CHEBI:57783"/>
        <dbReference type="ChEBI" id="CHEBI:58349"/>
        <dbReference type="EC" id="1.5.1.5"/>
    </reaction>
</comment>
<reference evidence="15 16" key="1">
    <citation type="submission" date="2018-06" db="EMBL/GenBank/DDBJ databases">
        <authorList>
            <person name="Liu Z.-W."/>
        </authorList>
    </citation>
    <scope>NUCLEOTIDE SEQUENCE [LARGE SCALE GENOMIC DNA]</scope>
    <source>
        <strain evidence="15 16">2b14</strain>
    </source>
</reference>
<dbReference type="PANTHER" id="PTHR48099:SF5">
    <property type="entry name" value="C-1-TETRAHYDROFOLATE SYNTHASE, CYTOPLASMIC"/>
    <property type="match status" value="1"/>
</dbReference>
<keyword evidence="6 12" id="KW-0378">Hydrolase</keyword>
<evidence type="ECO:0000259" key="14">
    <source>
        <dbReference type="Pfam" id="PF02882"/>
    </source>
</evidence>
<dbReference type="SUPFAM" id="SSF53223">
    <property type="entry name" value="Aminoacid dehydrogenase-like, N-terminal domain"/>
    <property type="match status" value="1"/>
</dbReference>
<dbReference type="GO" id="GO:0004488">
    <property type="term" value="F:methylenetetrahydrofolate dehydrogenase (NADP+) activity"/>
    <property type="evidence" value="ECO:0007669"/>
    <property type="project" value="UniProtKB-UniRule"/>
</dbReference>
<evidence type="ECO:0000256" key="2">
    <source>
        <dbReference type="ARBA" id="ARBA00011738"/>
    </source>
</evidence>
<dbReference type="CDD" id="cd01080">
    <property type="entry name" value="NAD_bind_m-THF_DH_Cyclohyd"/>
    <property type="match status" value="1"/>
</dbReference>
<dbReference type="EC" id="1.5.1.5" evidence="12"/>
<organism evidence="15 16">
    <name type="scientific">Pontibacter arcticus</name>
    <dbReference type="NCBI Taxonomy" id="2080288"/>
    <lineage>
        <taxon>Bacteria</taxon>
        <taxon>Pseudomonadati</taxon>
        <taxon>Bacteroidota</taxon>
        <taxon>Cytophagia</taxon>
        <taxon>Cytophagales</taxon>
        <taxon>Hymenobacteraceae</taxon>
        <taxon>Pontibacter</taxon>
    </lineage>
</organism>
<name>A0A364RFJ5_9BACT</name>
<dbReference type="GO" id="GO:0006164">
    <property type="term" value="P:purine nucleotide biosynthetic process"/>
    <property type="evidence" value="ECO:0007669"/>
    <property type="project" value="UniProtKB-KW"/>
</dbReference>
<dbReference type="Proteomes" id="UP000251692">
    <property type="component" value="Unassembled WGS sequence"/>
</dbReference>
<dbReference type="InterPro" id="IPR046346">
    <property type="entry name" value="Aminoacid_DH-like_N_sf"/>
</dbReference>
<dbReference type="Pfam" id="PF02882">
    <property type="entry name" value="THF_DHG_CYH_C"/>
    <property type="match status" value="1"/>
</dbReference>
<dbReference type="Gene3D" id="3.40.50.720">
    <property type="entry name" value="NAD(P)-binding Rossmann-like Domain"/>
    <property type="match status" value="1"/>
</dbReference>
<dbReference type="PROSITE" id="PS00766">
    <property type="entry name" value="THF_DHG_CYH_1"/>
    <property type="match status" value="1"/>
</dbReference>
<evidence type="ECO:0000256" key="4">
    <source>
        <dbReference type="ARBA" id="ARBA00022605"/>
    </source>
</evidence>
<dbReference type="InterPro" id="IPR000672">
    <property type="entry name" value="THF_DH/CycHdrlase"/>
</dbReference>
<proteinExistence type="inferred from homology"/>
<dbReference type="Pfam" id="PF00763">
    <property type="entry name" value="THF_DHG_CYH"/>
    <property type="match status" value="1"/>
</dbReference>
<comment type="subunit">
    <text evidence="2 12">Homodimer.</text>
</comment>
<keyword evidence="16" id="KW-1185">Reference proteome</keyword>
<keyword evidence="11 12" id="KW-0511">Multifunctional enzyme</keyword>
<comment type="pathway">
    <text evidence="1 12">One-carbon metabolism; tetrahydrofolate interconversion.</text>
</comment>
<evidence type="ECO:0000256" key="1">
    <source>
        <dbReference type="ARBA" id="ARBA00004777"/>
    </source>
</evidence>
<evidence type="ECO:0000256" key="6">
    <source>
        <dbReference type="ARBA" id="ARBA00022801"/>
    </source>
</evidence>
<keyword evidence="4 12" id="KW-0028">Amino-acid biosynthesis</keyword>
<dbReference type="InterPro" id="IPR020631">
    <property type="entry name" value="THF_DH/CycHdrlase_NAD-bd_dom"/>
</dbReference>
<evidence type="ECO:0000256" key="5">
    <source>
        <dbReference type="ARBA" id="ARBA00022755"/>
    </source>
</evidence>
<dbReference type="InterPro" id="IPR020867">
    <property type="entry name" value="THF_DH/CycHdrlase_CS"/>
</dbReference>
<keyword evidence="3 12" id="KW-0554">One-carbon metabolism</keyword>
<evidence type="ECO:0000259" key="13">
    <source>
        <dbReference type="Pfam" id="PF00763"/>
    </source>
</evidence>
<keyword evidence="9 12" id="KW-0368">Histidine biosynthesis</keyword>